<organism evidence="3 4">
    <name type="scientific">Streptomyces glaucus</name>
    <dbReference type="NCBI Taxonomy" id="284029"/>
    <lineage>
        <taxon>Bacteria</taxon>
        <taxon>Bacillati</taxon>
        <taxon>Actinomycetota</taxon>
        <taxon>Actinomycetes</taxon>
        <taxon>Kitasatosporales</taxon>
        <taxon>Streptomycetaceae</taxon>
        <taxon>Streptomyces</taxon>
    </lineage>
</organism>
<dbReference type="EMBL" id="BAAATK010000062">
    <property type="protein sequence ID" value="GAA2457736.1"/>
    <property type="molecule type" value="Genomic_DNA"/>
</dbReference>
<gene>
    <name evidence="3" type="ORF">GCM10010421_58970</name>
</gene>
<keyword evidence="4" id="KW-1185">Reference proteome</keyword>
<name>A0ABN3KHQ1_9ACTN</name>
<dbReference type="PANTHER" id="PTHR38441">
    <property type="entry name" value="INTEGRAL MEMBRANE PROTEIN-RELATED"/>
    <property type="match status" value="1"/>
</dbReference>
<evidence type="ECO:0000256" key="2">
    <source>
        <dbReference type="SAM" id="Phobius"/>
    </source>
</evidence>
<accession>A0ABN3KHQ1</accession>
<evidence type="ECO:0000256" key="1">
    <source>
        <dbReference type="SAM" id="MobiDB-lite"/>
    </source>
</evidence>
<protein>
    <recommendedName>
        <fullName evidence="5">DUF485 domain-containing protein</fullName>
    </recommendedName>
</protein>
<feature type="transmembrane region" description="Helical" evidence="2">
    <location>
        <begin position="73"/>
        <end position="96"/>
    </location>
</feature>
<feature type="compositionally biased region" description="Gly residues" evidence="1">
    <location>
        <begin position="137"/>
        <end position="147"/>
    </location>
</feature>
<dbReference type="InterPro" id="IPR007436">
    <property type="entry name" value="DUF485"/>
</dbReference>
<evidence type="ECO:0000313" key="4">
    <source>
        <dbReference type="Proteomes" id="UP001500460"/>
    </source>
</evidence>
<feature type="region of interest" description="Disordered" evidence="1">
    <location>
        <begin position="119"/>
        <end position="147"/>
    </location>
</feature>
<dbReference type="RefSeq" id="WP_344608957.1">
    <property type="nucleotide sequence ID" value="NZ_BAAATK010000062.1"/>
</dbReference>
<keyword evidence="2" id="KW-0472">Membrane</keyword>
<dbReference type="Proteomes" id="UP001500460">
    <property type="component" value="Unassembled WGS sequence"/>
</dbReference>
<dbReference type="Pfam" id="PF04341">
    <property type="entry name" value="DUF485"/>
    <property type="match status" value="1"/>
</dbReference>
<sequence>MPEYSPWPDDSSTFQLRAAAPVKPQRISDDPEFHSLRRERRRFGARATALSVGGFLLYVLLSSFAPAVMNEPLLGHLTVGLALGLAQFAVMAVTAWRYVRHARVKADPLAHRLQARLHRPEAPRPGPAAPGAAAGRPAGGARGYRTW</sequence>
<feature type="transmembrane region" description="Helical" evidence="2">
    <location>
        <begin position="43"/>
        <end position="61"/>
    </location>
</feature>
<evidence type="ECO:0000313" key="3">
    <source>
        <dbReference type="EMBL" id="GAA2457736.1"/>
    </source>
</evidence>
<evidence type="ECO:0008006" key="5">
    <source>
        <dbReference type="Google" id="ProtNLM"/>
    </source>
</evidence>
<comment type="caution">
    <text evidence="3">The sequence shown here is derived from an EMBL/GenBank/DDBJ whole genome shotgun (WGS) entry which is preliminary data.</text>
</comment>
<keyword evidence="2" id="KW-0812">Transmembrane</keyword>
<keyword evidence="2" id="KW-1133">Transmembrane helix</keyword>
<reference evidence="3 4" key="1">
    <citation type="journal article" date="2019" name="Int. J. Syst. Evol. Microbiol.">
        <title>The Global Catalogue of Microorganisms (GCM) 10K type strain sequencing project: providing services to taxonomists for standard genome sequencing and annotation.</title>
        <authorList>
            <consortium name="The Broad Institute Genomics Platform"/>
            <consortium name="The Broad Institute Genome Sequencing Center for Infectious Disease"/>
            <person name="Wu L."/>
            <person name="Ma J."/>
        </authorList>
    </citation>
    <scope>NUCLEOTIDE SEQUENCE [LARGE SCALE GENOMIC DNA]</scope>
    <source>
        <strain evidence="3 4">JCM 6922</strain>
    </source>
</reference>
<dbReference type="PANTHER" id="PTHR38441:SF1">
    <property type="entry name" value="MEMBRANE PROTEIN"/>
    <property type="match status" value="1"/>
</dbReference>
<proteinExistence type="predicted"/>